<protein>
    <recommendedName>
        <fullName evidence="3">HPr kinase</fullName>
    </recommendedName>
</protein>
<dbReference type="EMBL" id="GG745550">
    <property type="protein sequence ID" value="EFD92956.1"/>
    <property type="molecule type" value="Genomic_DNA"/>
</dbReference>
<reference evidence="1 2" key="1">
    <citation type="journal article" date="2010" name="Proc. Natl. Acad. Sci. U.S.A.">
        <title>Enigmatic, ultrasmall, uncultivated Archaea.</title>
        <authorList>
            <person name="Baker B.J."/>
            <person name="Comolli L.R."/>
            <person name="Dick G.J."/>
            <person name="Hauser L.J."/>
            <person name="Hyatt D."/>
            <person name="Dill B.D."/>
            <person name="Land M.L."/>
            <person name="Verberkmoes N.C."/>
            <person name="Hettich R.L."/>
            <person name="Banfield J.F."/>
        </authorList>
    </citation>
    <scope>NUCLEOTIDE SEQUENCE [LARGE SCALE GENOMIC DNA]</scope>
</reference>
<proteinExistence type="predicted"/>
<dbReference type="Proteomes" id="UP000009376">
    <property type="component" value="Unassembled WGS sequence"/>
</dbReference>
<accession>D6GV29</accession>
<sequence length="289" mass="32733">MTQKFGTKSKVGLALESCGVGVNIIGNEALVSKTVNDKLIKKIVTSPSIHIVNKNYPSVFVNLSKKFRLEEGYPKSIYYGNNTNDIVSIAKHLLERPKQENGMYSIHGSAVSKEGKAIFLFGWKDTGKSSTAINLVKNKGFKFVSDGQATINNNARIVGKIKLLEELSPYIKEHYKISENIKELKQDDQKERPKIIAFVYPQITNRNVTIRWGKSKKSIFHMYELLSIEIRGIYNCYINGFRRPLSSLDTISLSVKRVALARKFAETIPIIQIKGNMHFICNEIEKLFN</sequence>
<evidence type="ECO:0000313" key="2">
    <source>
        <dbReference type="Proteomes" id="UP000009376"/>
    </source>
</evidence>
<dbReference type="Gene3D" id="3.40.50.300">
    <property type="entry name" value="P-loop containing nucleotide triphosphate hydrolases"/>
    <property type="match status" value="1"/>
</dbReference>
<evidence type="ECO:0008006" key="3">
    <source>
        <dbReference type="Google" id="ProtNLM"/>
    </source>
</evidence>
<organism evidence="1 2">
    <name type="scientific">Candidatus Parvarchaeum acidophilus ARMAN-5</name>
    <dbReference type="NCBI Taxonomy" id="662762"/>
    <lineage>
        <taxon>Archaea</taxon>
        <taxon>Candidatus Parvarchaeota</taxon>
        <taxon>Candidatus Parvarchaeum</taxon>
    </lineage>
</organism>
<dbReference type="AlphaFoldDB" id="D6GV29"/>
<name>D6GV29_PARA5</name>
<gene>
    <name evidence="1" type="ORF">BJBARM5_0330</name>
</gene>
<evidence type="ECO:0000313" key="1">
    <source>
        <dbReference type="EMBL" id="EFD92956.1"/>
    </source>
</evidence>
<dbReference type="InterPro" id="IPR027417">
    <property type="entry name" value="P-loop_NTPase"/>
</dbReference>
<dbReference type="SUPFAM" id="SSF53795">
    <property type="entry name" value="PEP carboxykinase-like"/>
    <property type="match status" value="1"/>
</dbReference>